<dbReference type="OrthoDB" id="6141102at2759"/>
<dbReference type="GO" id="GO:0005634">
    <property type="term" value="C:nucleus"/>
    <property type="evidence" value="ECO:0007669"/>
    <property type="project" value="TreeGrafter"/>
</dbReference>
<accession>S8FXG2</accession>
<name>S8FXG2_FOMSC</name>
<dbReference type="PANTHER" id="PTHR45747:SF4">
    <property type="entry name" value="HISTONE-LYSINE N-METHYLTRANSFERASE E(Z)"/>
    <property type="match status" value="1"/>
</dbReference>
<keyword evidence="5" id="KW-0804">Transcription</keyword>
<dbReference type="InterPro" id="IPR041355">
    <property type="entry name" value="Pre-SET_CXC"/>
</dbReference>
<keyword evidence="4" id="KW-0805">Transcription regulation</keyword>
<dbReference type="EMBL" id="KE504123">
    <property type="protein sequence ID" value="EPT05811.1"/>
    <property type="molecule type" value="Genomic_DNA"/>
</dbReference>
<feature type="domain" description="SET" evidence="7">
    <location>
        <begin position="471"/>
        <end position="587"/>
    </location>
</feature>
<evidence type="ECO:0000256" key="2">
    <source>
        <dbReference type="ARBA" id="ARBA00022679"/>
    </source>
</evidence>
<dbReference type="InParanoid" id="S8FXG2"/>
<dbReference type="eggNOG" id="KOG1079">
    <property type="taxonomic scope" value="Eukaryota"/>
</dbReference>
<dbReference type="InterPro" id="IPR001214">
    <property type="entry name" value="SET_dom"/>
</dbReference>
<evidence type="ECO:0000256" key="5">
    <source>
        <dbReference type="ARBA" id="ARBA00023163"/>
    </source>
</evidence>
<evidence type="ECO:0000259" key="8">
    <source>
        <dbReference type="PROSITE" id="PS51633"/>
    </source>
</evidence>
<dbReference type="SUPFAM" id="SSF82199">
    <property type="entry name" value="SET domain"/>
    <property type="match status" value="1"/>
</dbReference>
<dbReference type="PROSITE" id="PS51633">
    <property type="entry name" value="CXC"/>
    <property type="match status" value="1"/>
</dbReference>
<sequence>MSARDTNSHDTSSQVEAQPEATIRAVYKQVWKEYYEWETASTSTKLLLNTIETEEKKANRPSTLCLHATMPSSDSSSWPLPDDIANNGCTVDDIESFTLYQLSDDVDQPLQEVIVGAEVLTLPEFAPCPAYEACTPMPTNILQGDDPDDMPFIPFADDPEFDAAEHCSEYDRFAWQVNNVDPDLNAILLETAVRLHYVYNLPIAHIDEAAVLPKALNNYNGTCGVIWISTQNDIVDWPASSRSKYPPLLPSLSAPDAGDLRSRLQDNMTIICPKSTCNQALCFTHSESICAIFSRQKKSPTRNWWACSLSSARSRLSHLLLVVQDVSWSASDRAELRVLLQAIPFMRKVLDSKAGQDIARPNTRANSISLAHKMENDPCDHDGPCTADKQCACTLNKTYCTQSCRCGFQCARRWWGCDCGHKSSRGKRPAGCTTAACPCRSANRECDPELCAPCVKHTCRNCQRLTLSFAQELEVKKSGFGMGVFLTEPAREGDLIAEYTGELIFEPTFLTRGAIERHRGRNYVYGLNQSFSVDGTYVGNETRFINHAPKQKANGKVTIPLVNGDHRIGVFARKAIPAGSELFIDYGPEFGL</sequence>
<evidence type="ECO:0000256" key="6">
    <source>
        <dbReference type="ARBA" id="ARBA00048568"/>
    </source>
</evidence>
<dbReference type="GO" id="GO:0031507">
    <property type="term" value="P:heterochromatin formation"/>
    <property type="evidence" value="ECO:0007669"/>
    <property type="project" value="TreeGrafter"/>
</dbReference>
<evidence type="ECO:0000256" key="1">
    <source>
        <dbReference type="ARBA" id="ARBA00022603"/>
    </source>
</evidence>
<dbReference type="InterPro" id="IPR026489">
    <property type="entry name" value="CXC_dom"/>
</dbReference>
<dbReference type="SMART" id="SM00317">
    <property type="entry name" value="SET"/>
    <property type="match status" value="1"/>
</dbReference>
<evidence type="ECO:0000313" key="9">
    <source>
        <dbReference type="EMBL" id="EPT05811.1"/>
    </source>
</evidence>
<keyword evidence="10" id="KW-1185">Reference proteome</keyword>
<dbReference type="STRING" id="743788.S8FXG2"/>
<dbReference type="Proteomes" id="UP000015241">
    <property type="component" value="Unassembled WGS sequence"/>
</dbReference>
<evidence type="ECO:0000256" key="4">
    <source>
        <dbReference type="ARBA" id="ARBA00023015"/>
    </source>
</evidence>
<keyword evidence="2" id="KW-0808">Transferase</keyword>
<gene>
    <name evidence="9" type="ORF">FOMPIDRAFT_1111148</name>
</gene>
<dbReference type="Pfam" id="PF18264">
    <property type="entry name" value="preSET_CXC"/>
    <property type="match status" value="1"/>
</dbReference>
<feature type="domain" description="CXC" evidence="8">
    <location>
        <begin position="359"/>
        <end position="471"/>
    </location>
</feature>
<dbReference type="GO" id="GO:0003682">
    <property type="term" value="F:chromatin binding"/>
    <property type="evidence" value="ECO:0007669"/>
    <property type="project" value="TreeGrafter"/>
</dbReference>
<protein>
    <recommendedName>
        <fullName evidence="11">SET domain-containing protein</fullName>
    </recommendedName>
</protein>
<dbReference type="PROSITE" id="PS50280">
    <property type="entry name" value="SET"/>
    <property type="match status" value="1"/>
</dbReference>
<dbReference type="PANTHER" id="PTHR45747">
    <property type="entry name" value="HISTONE-LYSINE N-METHYLTRANSFERASE E(Z)"/>
    <property type="match status" value="1"/>
</dbReference>
<dbReference type="GO" id="GO:0140951">
    <property type="term" value="F:histone H3K27 trimethyltransferase activity"/>
    <property type="evidence" value="ECO:0007669"/>
    <property type="project" value="UniProtKB-EC"/>
</dbReference>
<proteinExistence type="predicted"/>
<evidence type="ECO:0000259" key="7">
    <source>
        <dbReference type="PROSITE" id="PS50280"/>
    </source>
</evidence>
<dbReference type="Pfam" id="PF00856">
    <property type="entry name" value="SET"/>
    <property type="match status" value="1"/>
</dbReference>
<organism evidence="9 10">
    <name type="scientific">Fomitopsis schrenkii</name>
    <name type="common">Brown rot fungus</name>
    <dbReference type="NCBI Taxonomy" id="2126942"/>
    <lineage>
        <taxon>Eukaryota</taxon>
        <taxon>Fungi</taxon>
        <taxon>Dikarya</taxon>
        <taxon>Basidiomycota</taxon>
        <taxon>Agaricomycotina</taxon>
        <taxon>Agaricomycetes</taxon>
        <taxon>Polyporales</taxon>
        <taxon>Fomitopsis</taxon>
    </lineage>
</organism>
<dbReference type="Gene3D" id="2.170.270.10">
    <property type="entry name" value="SET domain"/>
    <property type="match status" value="1"/>
</dbReference>
<dbReference type="AlphaFoldDB" id="S8FXG2"/>
<dbReference type="InterPro" id="IPR045318">
    <property type="entry name" value="EZH1/2-like"/>
</dbReference>
<dbReference type="HOGENOM" id="CLU_029951_0_0_1"/>
<dbReference type="InterPro" id="IPR046341">
    <property type="entry name" value="SET_dom_sf"/>
</dbReference>
<evidence type="ECO:0000256" key="3">
    <source>
        <dbReference type="ARBA" id="ARBA00022691"/>
    </source>
</evidence>
<reference evidence="9 10" key="1">
    <citation type="journal article" date="2012" name="Science">
        <title>The Paleozoic origin of enzymatic lignin decomposition reconstructed from 31 fungal genomes.</title>
        <authorList>
            <person name="Floudas D."/>
            <person name="Binder M."/>
            <person name="Riley R."/>
            <person name="Barry K."/>
            <person name="Blanchette R.A."/>
            <person name="Henrissat B."/>
            <person name="Martinez A.T."/>
            <person name="Otillar R."/>
            <person name="Spatafora J.W."/>
            <person name="Yadav J.S."/>
            <person name="Aerts A."/>
            <person name="Benoit I."/>
            <person name="Boyd A."/>
            <person name="Carlson A."/>
            <person name="Copeland A."/>
            <person name="Coutinho P.M."/>
            <person name="de Vries R.P."/>
            <person name="Ferreira P."/>
            <person name="Findley K."/>
            <person name="Foster B."/>
            <person name="Gaskell J."/>
            <person name="Glotzer D."/>
            <person name="Gorecki P."/>
            <person name="Heitman J."/>
            <person name="Hesse C."/>
            <person name="Hori C."/>
            <person name="Igarashi K."/>
            <person name="Jurgens J.A."/>
            <person name="Kallen N."/>
            <person name="Kersten P."/>
            <person name="Kohler A."/>
            <person name="Kuees U."/>
            <person name="Kumar T.K.A."/>
            <person name="Kuo A."/>
            <person name="LaButti K."/>
            <person name="Larrondo L.F."/>
            <person name="Lindquist E."/>
            <person name="Ling A."/>
            <person name="Lombard V."/>
            <person name="Lucas S."/>
            <person name="Lundell T."/>
            <person name="Martin R."/>
            <person name="McLaughlin D.J."/>
            <person name="Morgenstern I."/>
            <person name="Morin E."/>
            <person name="Murat C."/>
            <person name="Nagy L.G."/>
            <person name="Nolan M."/>
            <person name="Ohm R.A."/>
            <person name="Patyshakuliyeva A."/>
            <person name="Rokas A."/>
            <person name="Ruiz-Duenas F.J."/>
            <person name="Sabat G."/>
            <person name="Salamov A."/>
            <person name="Samejima M."/>
            <person name="Schmutz J."/>
            <person name="Slot J.C."/>
            <person name="St John F."/>
            <person name="Stenlid J."/>
            <person name="Sun H."/>
            <person name="Sun S."/>
            <person name="Syed K."/>
            <person name="Tsang A."/>
            <person name="Wiebenga A."/>
            <person name="Young D."/>
            <person name="Pisabarro A."/>
            <person name="Eastwood D.C."/>
            <person name="Martin F."/>
            <person name="Cullen D."/>
            <person name="Grigoriev I.V."/>
            <person name="Hibbett D.S."/>
        </authorList>
    </citation>
    <scope>NUCLEOTIDE SEQUENCE</scope>
    <source>
        <strain evidence="10">FP-58527</strain>
    </source>
</reference>
<evidence type="ECO:0000313" key="10">
    <source>
        <dbReference type="Proteomes" id="UP000015241"/>
    </source>
</evidence>
<evidence type="ECO:0008006" key="11">
    <source>
        <dbReference type="Google" id="ProtNLM"/>
    </source>
</evidence>
<keyword evidence="3" id="KW-0949">S-adenosyl-L-methionine</keyword>
<keyword evidence="1" id="KW-0489">Methyltransferase</keyword>
<comment type="catalytic activity">
    <reaction evidence="6">
        <text>L-lysyl(27)-[histone H3] + 3 S-adenosyl-L-methionine = N(6),N(6),N(6)-trimethyl-L-lysyl(27)-[histone H3] + 3 S-adenosyl-L-homocysteine + 3 H(+)</text>
        <dbReference type="Rhea" id="RHEA:60292"/>
        <dbReference type="Rhea" id="RHEA-COMP:15535"/>
        <dbReference type="Rhea" id="RHEA-COMP:15548"/>
        <dbReference type="ChEBI" id="CHEBI:15378"/>
        <dbReference type="ChEBI" id="CHEBI:29969"/>
        <dbReference type="ChEBI" id="CHEBI:57856"/>
        <dbReference type="ChEBI" id="CHEBI:59789"/>
        <dbReference type="ChEBI" id="CHEBI:61961"/>
        <dbReference type="EC" id="2.1.1.356"/>
    </reaction>
</comment>
<dbReference type="GO" id="GO:0032259">
    <property type="term" value="P:methylation"/>
    <property type="evidence" value="ECO:0007669"/>
    <property type="project" value="UniProtKB-KW"/>
</dbReference>